<dbReference type="InterPro" id="IPR006182">
    <property type="entry name" value="FliF_N_dom"/>
</dbReference>
<comment type="caution">
    <text evidence="3">The sequence shown here is derived from an EMBL/GenBank/DDBJ whole genome shotgun (WGS) entry which is preliminary data.</text>
</comment>
<dbReference type="AlphaFoldDB" id="G9QMR1"/>
<keyword evidence="4" id="KW-1185">Reference proteome</keyword>
<name>G9QMR1_9BACI</name>
<proteinExistence type="predicted"/>
<gene>
    <name evidence="3" type="ORF">HMPREF1015_00828</name>
</gene>
<evidence type="ECO:0000313" key="4">
    <source>
        <dbReference type="Proteomes" id="UP000011747"/>
    </source>
</evidence>
<evidence type="ECO:0000313" key="3">
    <source>
        <dbReference type="EMBL" id="EHL76882.1"/>
    </source>
</evidence>
<sequence length="108" mass="11908">MNEKLKQYFANASNFWKSRSKKQKTIFLSSLALIVLLASVITFFATRTKMEPLYSNLSPEEVGSIKQDLDSRGVKYEITDGGTTIMVPSDSVDSLKVDLAAEGLPKTG</sequence>
<dbReference type="PANTHER" id="PTHR30046:SF0">
    <property type="entry name" value="FLAGELLAR M-RING PROTEIN"/>
    <property type="match status" value="1"/>
</dbReference>
<dbReference type="EMBL" id="ACWF01000120">
    <property type="protein sequence ID" value="EHL76882.1"/>
    <property type="molecule type" value="Genomic_DNA"/>
</dbReference>
<evidence type="ECO:0000256" key="1">
    <source>
        <dbReference type="SAM" id="Phobius"/>
    </source>
</evidence>
<dbReference type="Pfam" id="PF01514">
    <property type="entry name" value="YscJ_FliF"/>
    <property type="match status" value="1"/>
</dbReference>
<feature type="transmembrane region" description="Helical" evidence="1">
    <location>
        <begin position="26"/>
        <end position="45"/>
    </location>
</feature>
<dbReference type="PATRIC" id="fig|665952.3.peg.2390"/>
<feature type="domain" description="Flagellar M-ring N-terminal" evidence="2">
    <location>
        <begin position="46"/>
        <end position="107"/>
    </location>
</feature>
<reference evidence="3 4" key="1">
    <citation type="submission" date="2011-09" db="EMBL/GenBank/DDBJ databases">
        <title>The Genome Sequence of Bacillus smithii 7_3_47FAA.</title>
        <authorList>
            <consortium name="The Broad Institute Genome Sequencing Platform"/>
            <person name="Earl A."/>
            <person name="Ward D."/>
            <person name="Feldgarden M."/>
            <person name="Gevers D."/>
            <person name="Daigneault M."/>
            <person name="Strauss J."/>
            <person name="Allen-Vercoe E."/>
            <person name="Young S.K."/>
            <person name="Zeng Q."/>
            <person name="Gargeya S."/>
            <person name="Fitzgerald M."/>
            <person name="Haas B."/>
            <person name="Abouelleil A."/>
            <person name="Alvarado L."/>
            <person name="Arachchi H.M."/>
            <person name="Berlin A."/>
            <person name="Brown A."/>
            <person name="Chapman S.B."/>
            <person name="Chen Z."/>
            <person name="Dunbar C."/>
            <person name="Freedman E."/>
            <person name="Gearin G."/>
            <person name="Goldberg J."/>
            <person name="Griggs A."/>
            <person name="Gujja S."/>
            <person name="Heiman D."/>
            <person name="Howarth C."/>
            <person name="Larson L."/>
            <person name="Lui A."/>
            <person name="MacDonald P.J.P."/>
            <person name="Montmayeur A."/>
            <person name="Murphy C."/>
            <person name="Neiman D."/>
            <person name="Pearson M."/>
            <person name="Priest M."/>
            <person name="Roberts A."/>
            <person name="Saif S."/>
            <person name="Shea T."/>
            <person name="Shenoy N."/>
            <person name="Sisk P."/>
            <person name="Stolte C."/>
            <person name="Sykes S."/>
            <person name="Wortman J."/>
            <person name="Nusbaum C."/>
            <person name="Birren B."/>
        </authorList>
    </citation>
    <scope>NUCLEOTIDE SEQUENCE [LARGE SCALE GENOMIC DNA]</scope>
    <source>
        <strain evidence="3 4">7_3_47FAA</strain>
    </source>
</reference>
<keyword evidence="1" id="KW-1133">Transmembrane helix</keyword>
<protein>
    <recommendedName>
        <fullName evidence="2">Flagellar M-ring N-terminal domain-containing protein</fullName>
    </recommendedName>
</protein>
<evidence type="ECO:0000259" key="2">
    <source>
        <dbReference type="Pfam" id="PF01514"/>
    </source>
</evidence>
<dbReference type="HOGENOM" id="CLU_2191755_0_0_9"/>
<accession>G9QMR1</accession>
<organism evidence="3 4">
    <name type="scientific">Bacillus smithii 7_3_47FAA</name>
    <dbReference type="NCBI Taxonomy" id="665952"/>
    <lineage>
        <taxon>Bacteria</taxon>
        <taxon>Bacillati</taxon>
        <taxon>Bacillota</taxon>
        <taxon>Bacilli</taxon>
        <taxon>Bacillales</taxon>
        <taxon>Bacillaceae</taxon>
        <taxon>Bacillus</taxon>
    </lineage>
</organism>
<dbReference type="Proteomes" id="UP000011747">
    <property type="component" value="Unassembled WGS sequence"/>
</dbReference>
<dbReference type="PANTHER" id="PTHR30046">
    <property type="entry name" value="FLAGELLAR M-RING PROTEIN"/>
    <property type="match status" value="1"/>
</dbReference>
<dbReference type="InterPro" id="IPR043427">
    <property type="entry name" value="YscJ/FliF"/>
</dbReference>
<keyword evidence="1" id="KW-0812">Transmembrane</keyword>
<keyword evidence="1" id="KW-0472">Membrane</keyword>